<keyword evidence="1" id="KW-1133">Transmembrane helix</keyword>
<sequence length="187" mass="21141">MSSPEPENPYQSPAAEEPLAESSGVTIVASGTLTRDDLKTIYRALAYNPRTITAILFFSIAFFAVFLFPFDSLRRLLTGVICLIAFLLLAVLFLESLYYLQPYWRTQRANMGRTPQPLQYRLDDAGLQIEWGGNQSQIPWSSFTRLQASGELLILYMAPNGWVALPAHFFATRDEFLAARGLIRQRL</sequence>
<proteinExistence type="predicted"/>
<keyword evidence="1" id="KW-0812">Transmembrane</keyword>
<dbReference type="EMBL" id="PUHZ01000002">
    <property type="protein sequence ID" value="PQO48088.1"/>
    <property type="molecule type" value="Genomic_DNA"/>
</dbReference>
<feature type="transmembrane region" description="Helical" evidence="1">
    <location>
        <begin position="76"/>
        <end position="100"/>
    </location>
</feature>
<dbReference type="RefSeq" id="WP_105333615.1">
    <property type="nucleotide sequence ID" value="NZ_PUHZ01000002.1"/>
</dbReference>
<protein>
    <recommendedName>
        <fullName evidence="2">YcxB-like C-terminal domain-containing protein</fullName>
    </recommendedName>
</protein>
<feature type="domain" description="YcxB-like C-terminal" evidence="2">
    <location>
        <begin position="122"/>
        <end position="175"/>
    </location>
</feature>
<dbReference type="AlphaFoldDB" id="A0A2S8GUH8"/>
<evidence type="ECO:0000313" key="3">
    <source>
        <dbReference type="EMBL" id="PQO48088.1"/>
    </source>
</evidence>
<dbReference type="Proteomes" id="UP000237819">
    <property type="component" value="Unassembled WGS sequence"/>
</dbReference>
<reference evidence="3 4" key="1">
    <citation type="submission" date="2018-02" db="EMBL/GenBank/DDBJ databases">
        <title>Comparative genomes isolates from brazilian mangrove.</title>
        <authorList>
            <person name="Araujo J.E."/>
            <person name="Taketani R.G."/>
            <person name="Silva M.C.P."/>
            <person name="Loureco M.V."/>
            <person name="Andreote F.D."/>
        </authorList>
    </citation>
    <scope>NUCLEOTIDE SEQUENCE [LARGE SCALE GENOMIC DNA]</scope>
    <source>
        <strain evidence="3 4">Nap-Phe MGV</strain>
    </source>
</reference>
<evidence type="ECO:0000256" key="1">
    <source>
        <dbReference type="SAM" id="Phobius"/>
    </source>
</evidence>
<dbReference type="InterPro" id="IPR025588">
    <property type="entry name" value="YcxB-like_C"/>
</dbReference>
<organism evidence="3 4">
    <name type="scientific">Blastopirellula marina</name>
    <dbReference type="NCBI Taxonomy" id="124"/>
    <lineage>
        <taxon>Bacteria</taxon>
        <taxon>Pseudomonadati</taxon>
        <taxon>Planctomycetota</taxon>
        <taxon>Planctomycetia</taxon>
        <taxon>Pirellulales</taxon>
        <taxon>Pirellulaceae</taxon>
        <taxon>Blastopirellula</taxon>
    </lineage>
</organism>
<dbReference type="OrthoDB" id="9901801at2"/>
<accession>A0A2S8GUH8</accession>
<evidence type="ECO:0000259" key="2">
    <source>
        <dbReference type="Pfam" id="PF14317"/>
    </source>
</evidence>
<gene>
    <name evidence="3" type="ORF">C5Y93_01510</name>
</gene>
<dbReference type="Pfam" id="PF14317">
    <property type="entry name" value="YcxB"/>
    <property type="match status" value="1"/>
</dbReference>
<feature type="transmembrane region" description="Helical" evidence="1">
    <location>
        <begin position="51"/>
        <end position="70"/>
    </location>
</feature>
<comment type="caution">
    <text evidence="3">The sequence shown here is derived from an EMBL/GenBank/DDBJ whole genome shotgun (WGS) entry which is preliminary data.</text>
</comment>
<evidence type="ECO:0000313" key="4">
    <source>
        <dbReference type="Proteomes" id="UP000237819"/>
    </source>
</evidence>
<name>A0A2S8GUH8_9BACT</name>
<keyword evidence="1" id="KW-0472">Membrane</keyword>